<dbReference type="SUPFAM" id="SSF46894">
    <property type="entry name" value="C-terminal effector domain of the bipartite response regulators"/>
    <property type="match status" value="1"/>
</dbReference>
<dbReference type="EMBL" id="SWCJ01000012">
    <property type="protein sequence ID" value="TKB53360.1"/>
    <property type="molecule type" value="Genomic_DNA"/>
</dbReference>
<organism evidence="5 6">
    <name type="scientific">Ferrimonas aestuarii</name>
    <dbReference type="NCBI Taxonomy" id="2569539"/>
    <lineage>
        <taxon>Bacteria</taxon>
        <taxon>Pseudomonadati</taxon>
        <taxon>Pseudomonadota</taxon>
        <taxon>Gammaproteobacteria</taxon>
        <taxon>Alteromonadales</taxon>
        <taxon>Ferrimonadaceae</taxon>
        <taxon>Ferrimonas</taxon>
    </lineage>
</organism>
<dbReference type="Proteomes" id="UP000305675">
    <property type="component" value="Unassembled WGS sequence"/>
</dbReference>
<gene>
    <name evidence="5" type="ORF">FCL42_14955</name>
</gene>
<proteinExistence type="predicted"/>
<evidence type="ECO:0000313" key="6">
    <source>
        <dbReference type="Proteomes" id="UP000305675"/>
    </source>
</evidence>
<sequence>MTLLISEDLRNLICEELAPLQLTNFYFALLPANFDQAKAFNSKFKRVAKLRSVLASSKPVFYYRDFYHRRLSHHDDHLKVYRRASPQKQFRLWPAKALAPKMRPILAQQLDRLNANSRFRIVLQINQELLLFFHGFSALDESKLQTAIDHFSRLDTFVHLSFRISHIYRQPLSPMTNFAIISPLSVKVLKLAAYGFSSQEIASQLHLSERGVNYHIDRSRELLGAKNRIHLISLAHRQGII</sequence>
<dbReference type="InterPro" id="IPR000792">
    <property type="entry name" value="Tscrpt_reg_LuxR_C"/>
</dbReference>
<dbReference type="PROSITE" id="PS50043">
    <property type="entry name" value="HTH_LUXR_2"/>
    <property type="match status" value="1"/>
</dbReference>
<evidence type="ECO:0000256" key="3">
    <source>
        <dbReference type="ARBA" id="ARBA00023163"/>
    </source>
</evidence>
<keyword evidence="1" id="KW-0805">Transcription regulation</keyword>
<comment type="caution">
    <text evidence="5">The sequence shown here is derived from an EMBL/GenBank/DDBJ whole genome shotgun (WGS) entry which is preliminary data.</text>
</comment>
<dbReference type="SMART" id="SM00421">
    <property type="entry name" value="HTH_LUXR"/>
    <property type="match status" value="1"/>
</dbReference>
<dbReference type="CDD" id="cd06170">
    <property type="entry name" value="LuxR_C_like"/>
    <property type="match status" value="1"/>
</dbReference>
<feature type="domain" description="HTH luxR-type" evidence="4">
    <location>
        <begin position="174"/>
        <end position="239"/>
    </location>
</feature>
<dbReference type="GO" id="GO:0006355">
    <property type="term" value="P:regulation of DNA-templated transcription"/>
    <property type="evidence" value="ECO:0007669"/>
    <property type="project" value="InterPro"/>
</dbReference>
<dbReference type="Gene3D" id="1.10.10.10">
    <property type="entry name" value="Winged helix-like DNA-binding domain superfamily/Winged helix DNA-binding domain"/>
    <property type="match status" value="1"/>
</dbReference>
<evidence type="ECO:0000256" key="2">
    <source>
        <dbReference type="ARBA" id="ARBA00023125"/>
    </source>
</evidence>
<dbReference type="GO" id="GO:0003677">
    <property type="term" value="F:DNA binding"/>
    <property type="evidence" value="ECO:0007669"/>
    <property type="project" value="UniProtKB-KW"/>
</dbReference>
<accession>A0A4U1BM34</accession>
<keyword evidence="6" id="KW-1185">Reference proteome</keyword>
<dbReference type="InterPro" id="IPR036388">
    <property type="entry name" value="WH-like_DNA-bd_sf"/>
</dbReference>
<reference evidence="5 6" key="1">
    <citation type="submission" date="2019-04" db="EMBL/GenBank/DDBJ databases">
        <authorList>
            <person name="Hwang J.C."/>
        </authorList>
    </citation>
    <scope>NUCLEOTIDE SEQUENCE [LARGE SCALE GENOMIC DNA]</scope>
    <source>
        <strain evidence="5 6">IMCC35002</strain>
    </source>
</reference>
<dbReference type="Pfam" id="PF00196">
    <property type="entry name" value="GerE"/>
    <property type="match status" value="1"/>
</dbReference>
<dbReference type="InterPro" id="IPR016032">
    <property type="entry name" value="Sig_transdc_resp-reg_C-effctor"/>
</dbReference>
<keyword evidence="3" id="KW-0804">Transcription</keyword>
<evidence type="ECO:0000259" key="4">
    <source>
        <dbReference type="PROSITE" id="PS50043"/>
    </source>
</evidence>
<dbReference type="RefSeq" id="WP_136864228.1">
    <property type="nucleotide sequence ID" value="NZ_SWCJ01000012.1"/>
</dbReference>
<dbReference type="PANTHER" id="PTHR44688">
    <property type="entry name" value="DNA-BINDING TRANSCRIPTIONAL ACTIVATOR DEVR_DOSR"/>
    <property type="match status" value="1"/>
</dbReference>
<evidence type="ECO:0000313" key="5">
    <source>
        <dbReference type="EMBL" id="TKB53360.1"/>
    </source>
</evidence>
<name>A0A4U1BM34_9GAMM</name>
<dbReference type="AlphaFoldDB" id="A0A4U1BM34"/>
<evidence type="ECO:0000256" key="1">
    <source>
        <dbReference type="ARBA" id="ARBA00023015"/>
    </source>
</evidence>
<keyword evidence="2" id="KW-0238">DNA-binding</keyword>
<protein>
    <submittedName>
        <fullName evidence="5">Helix-turn-helix transcriptional regulator</fullName>
    </submittedName>
</protein>
<dbReference type="OrthoDB" id="6115007at2"/>
<dbReference type="PANTHER" id="PTHR44688:SF16">
    <property type="entry name" value="DNA-BINDING TRANSCRIPTIONAL ACTIVATOR DEVR_DOSR"/>
    <property type="match status" value="1"/>
</dbReference>